<dbReference type="Proteomes" id="UP000568751">
    <property type="component" value="Unassembled WGS sequence"/>
</dbReference>
<feature type="transmembrane region" description="Helical" evidence="1">
    <location>
        <begin position="34"/>
        <end position="55"/>
    </location>
</feature>
<keyword evidence="1" id="KW-0472">Membrane</keyword>
<evidence type="ECO:0000313" key="3">
    <source>
        <dbReference type="Proteomes" id="UP000568751"/>
    </source>
</evidence>
<accession>A0A853F4U4</accession>
<reference evidence="2 3" key="1">
    <citation type="submission" date="2020-05" db="EMBL/GenBank/DDBJ databases">
        <title>Horizontal transmission and recombination maintain forever young bacterial symbiont genomes.</title>
        <authorList>
            <person name="Russell S.L."/>
            <person name="Pepper-Tunick E."/>
            <person name="Svedberg J."/>
            <person name="Byrne A."/>
            <person name="Ruelas Castillo J."/>
            <person name="Vollmers C."/>
            <person name="Beinart R.A."/>
            <person name="Corbett-Detig R."/>
        </authorList>
    </citation>
    <scope>NUCLEOTIDE SEQUENCE [LARGE SCALE GENOMIC DNA]</scope>
    <source>
        <strain evidence="2">455</strain>
    </source>
</reference>
<dbReference type="EMBL" id="JACCHT010000001">
    <property type="protein sequence ID" value="NYT27589.1"/>
    <property type="molecule type" value="Genomic_DNA"/>
</dbReference>
<comment type="caution">
    <text evidence="2">The sequence shown here is derived from an EMBL/GenBank/DDBJ whole genome shotgun (WGS) entry which is preliminary data.</text>
</comment>
<dbReference type="RefSeq" id="WP_369149938.1">
    <property type="nucleotide sequence ID" value="NZ_OZ156463.1"/>
</dbReference>
<keyword evidence="1" id="KW-1133">Transmembrane helix</keyword>
<dbReference type="Pfam" id="PF20482">
    <property type="entry name" value="DUF6722"/>
    <property type="match status" value="1"/>
</dbReference>
<gene>
    <name evidence="2" type="ORF">H0A76_06640</name>
</gene>
<dbReference type="InterPro" id="IPR046568">
    <property type="entry name" value="DUF6722"/>
</dbReference>
<dbReference type="AlphaFoldDB" id="A0A853F4U4"/>
<name>A0A853F4U4_9GAMM</name>
<protein>
    <submittedName>
        <fullName evidence="2">Uncharacterized protein</fullName>
    </submittedName>
</protein>
<evidence type="ECO:0000256" key="1">
    <source>
        <dbReference type="SAM" id="Phobius"/>
    </source>
</evidence>
<proteinExistence type="predicted"/>
<keyword evidence="1" id="KW-0812">Transmembrane</keyword>
<sequence>MKEKIADYLLDISKLIFAGVVLSTILQVEGVSKLVILSIGIYATMIFAGIAFMLIRRK</sequence>
<evidence type="ECO:0000313" key="2">
    <source>
        <dbReference type="EMBL" id="NYT27589.1"/>
    </source>
</evidence>
<feature type="transmembrane region" description="Helical" evidence="1">
    <location>
        <begin position="12"/>
        <end position="28"/>
    </location>
</feature>
<organism evidence="2 3">
    <name type="scientific">Candidatus Thiodubiliella endoseptemdiera</name>
    <dbReference type="NCBI Taxonomy" id="2738886"/>
    <lineage>
        <taxon>Bacteria</taxon>
        <taxon>Pseudomonadati</taxon>
        <taxon>Pseudomonadota</taxon>
        <taxon>Gammaproteobacteria</taxon>
        <taxon>Candidatus Pseudothioglobaceae</taxon>
        <taxon>Candidatus Thiodubiliella</taxon>
    </lineage>
</organism>